<feature type="compositionally biased region" description="Low complexity" evidence="1">
    <location>
        <begin position="123"/>
        <end position="136"/>
    </location>
</feature>
<evidence type="ECO:0000256" key="1">
    <source>
        <dbReference type="SAM" id="MobiDB-lite"/>
    </source>
</evidence>
<keyword evidence="2" id="KW-0732">Signal</keyword>
<evidence type="ECO:0000313" key="4">
    <source>
        <dbReference type="Proteomes" id="UP001597183"/>
    </source>
</evidence>
<gene>
    <name evidence="3" type="ORF">ACFQ5G_21295</name>
</gene>
<evidence type="ECO:0000313" key="3">
    <source>
        <dbReference type="EMBL" id="MFD1367896.1"/>
    </source>
</evidence>
<keyword evidence="4" id="KW-1185">Reference proteome</keyword>
<evidence type="ECO:0000256" key="2">
    <source>
        <dbReference type="SAM" id="SignalP"/>
    </source>
</evidence>
<feature type="signal peptide" evidence="2">
    <location>
        <begin position="1"/>
        <end position="35"/>
    </location>
</feature>
<sequence length="287" mass="29333">MALSTSRKLTFPAVLAVSAGLGLTSIGALPTPALAATSVIAGVPKPPDRQKQLEKALITEKDVPAGYLKQDTGGFAEIIAEMLLAQDPETNPCEAAGSVSSLSATGPAVGAGDPVPTIPPGTTPATSAPSAPEPIKASPPPPPVVEPDTAVPPTASAVFVHDKTGAVALELLSAVGDDAAAATVDQVQEILDECPQIEVESFKITTKPLSWNPSLGDESITATLDLQARFFGIDISAHLAFAQVAYRDVALSVALIGADDPKDRELKKITRTAVRKLVTTSGIHTAG</sequence>
<reference evidence="4" key="1">
    <citation type="journal article" date="2019" name="Int. J. Syst. Evol. Microbiol.">
        <title>The Global Catalogue of Microorganisms (GCM) 10K type strain sequencing project: providing services to taxonomists for standard genome sequencing and annotation.</title>
        <authorList>
            <consortium name="The Broad Institute Genomics Platform"/>
            <consortium name="The Broad Institute Genome Sequencing Center for Infectious Disease"/>
            <person name="Wu L."/>
            <person name="Ma J."/>
        </authorList>
    </citation>
    <scope>NUCLEOTIDE SEQUENCE [LARGE SCALE GENOMIC DNA]</scope>
    <source>
        <strain evidence="4">CCM 7526</strain>
    </source>
</reference>
<dbReference type="Proteomes" id="UP001597183">
    <property type="component" value="Unassembled WGS sequence"/>
</dbReference>
<organism evidence="3 4">
    <name type="scientific">Actinoplanes sichuanensis</name>
    <dbReference type="NCBI Taxonomy" id="512349"/>
    <lineage>
        <taxon>Bacteria</taxon>
        <taxon>Bacillati</taxon>
        <taxon>Actinomycetota</taxon>
        <taxon>Actinomycetes</taxon>
        <taxon>Micromonosporales</taxon>
        <taxon>Micromonosporaceae</taxon>
        <taxon>Actinoplanes</taxon>
    </lineage>
</organism>
<protein>
    <submittedName>
        <fullName evidence="3">Uncharacterized protein</fullName>
    </submittedName>
</protein>
<accession>A0ABW4AC22</accession>
<proteinExistence type="predicted"/>
<dbReference type="EMBL" id="JBHTMK010000031">
    <property type="protein sequence ID" value="MFD1367896.1"/>
    <property type="molecule type" value="Genomic_DNA"/>
</dbReference>
<dbReference type="RefSeq" id="WP_317787308.1">
    <property type="nucleotide sequence ID" value="NZ_AP028461.1"/>
</dbReference>
<comment type="caution">
    <text evidence="3">The sequence shown here is derived from an EMBL/GenBank/DDBJ whole genome shotgun (WGS) entry which is preliminary data.</text>
</comment>
<feature type="region of interest" description="Disordered" evidence="1">
    <location>
        <begin position="104"/>
        <end position="144"/>
    </location>
</feature>
<feature type="chain" id="PRO_5046322461" evidence="2">
    <location>
        <begin position="36"/>
        <end position="287"/>
    </location>
</feature>
<name>A0ABW4AC22_9ACTN</name>